<dbReference type="EMBL" id="FNCN01000007">
    <property type="protein sequence ID" value="SDG75011.1"/>
    <property type="molecule type" value="Genomic_DNA"/>
</dbReference>
<accession>A0A1G7WSU3</accession>
<protein>
    <submittedName>
        <fullName evidence="2">Uncharacterized protein</fullName>
    </submittedName>
</protein>
<keyword evidence="3" id="KW-1185">Reference proteome</keyword>
<dbReference type="Proteomes" id="UP000198923">
    <property type="component" value="Unassembled WGS sequence"/>
</dbReference>
<evidence type="ECO:0000256" key="1">
    <source>
        <dbReference type="SAM" id="MobiDB-lite"/>
    </source>
</evidence>
<reference evidence="2 3" key="1">
    <citation type="submission" date="2016-10" db="EMBL/GenBank/DDBJ databases">
        <authorList>
            <person name="de Groot N.N."/>
        </authorList>
    </citation>
    <scope>NUCLEOTIDE SEQUENCE [LARGE SCALE GENOMIC DNA]</scope>
    <source>
        <strain evidence="2 3">CPCC 201354</strain>
    </source>
</reference>
<name>A0A1G7WSU3_9ACTN</name>
<proteinExistence type="predicted"/>
<sequence length="159" mass="17734">MSLSLSSDQPHDVKVEKLQAYYAMFRDVTDPHRPHPHITSLVNDVLANAGPVTAHLNVLEDYYEVQQRRVRTLLNLLNLPIRLVTVHFNTATGRIVMCDEAVVAARLIVCVSRTQRTGSRPPACRPRPADHAHGPARRRPYADGGPSEAAPRPPAQRLR</sequence>
<dbReference type="AlphaFoldDB" id="A0A1G7WSU3"/>
<feature type="region of interest" description="Disordered" evidence="1">
    <location>
        <begin position="116"/>
        <end position="159"/>
    </location>
</feature>
<organism evidence="2 3">
    <name type="scientific">Sinosporangium album</name>
    <dbReference type="NCBI Taxonomy" id="504805"/>
    <lineage>
        <taxon>Bacteria</taxon>
        <taxon>Bacillati</taxon>
        <taxon>Actinomycetota</taxon>
        <taxon>Actinomycetes</taxon>
        <taxon>Streptosporangiales</taxon>
        <taxon>Streptosporangiaceae</taxon>
        <taxon>Sinosporangium</taxon>
    </lineage>
</organism>
<gene>
    <name evidence="2" type="ORF">SAMN05421505_107177</name>
</gene>
<evidence type="ECO:0000313" key="3">
    <source>
        <dbReference type="Proteomes" id="UP000198923"/>
    </source>
</evidence>
<evidence type="ECO:0000313" key="2">
    <source>
        <dbReference type="EMBL" id="SDG75011.1"/>
    </source>
</evidence>